<dbReference type="Proteomes" id="UP000646211">
    <property type="component" value="Unassembled WGS sequence"/>
</dbReference>
<dbReference type="AlphaFoldDB" id="A0A930UA55"/>
<sequence>MMEKEVESILKNTNKCCANALNKWDKYLNDYENYVKEYIKDYKKSLKGNLVSLSKYPYMKAKSEALCEQLNDAQNKSLLTKKQLKRISKIQTKML</sequence>
<dbReference type="EMBL" id="JADHEC010000011">
    <property type="protein sequence ID" value="MBF2708337.1"/>
    <property type="molecule type" value="Genomic_DNA"/>
</dbReference>
<name>A0A930UA55_9FLAO</name>
<comment type="caution">
    <text evidence="1">The sequence shown here is derived from an EMBL/GenBank/DDBJ whole genome shotgun (WGS) entry which is preliminary data.</text>
</comment>
<proteinExistence type="predicted"/>
<accession>A0A930UA55</accession>
<evidence type="ECO:0000313" key="2">
    <source>
        <dbReference type="Proteomes" id="UP000646211"/>
    </source>
</evidence>
<protein>
    <submittedName>
        <fullName evidence="1">Uncharacterized protein</fullName>
    </submittedName>
</protein>
<gene>
    <name evidence="1" type="ORF">IR213_07010</name>
</gene>
<evidence type="ECO:0000313" key="1">
    <source>
        <dbReference type="EMBL" id="MBF2708337.1"/>
    </source>
</evidence>
<keyword evidence="2" id="KW-1185">Reference proteome</keyword>
<reference evidence="1" key="1">
    <citation type="submission" date="2020-11" db="EMBL/GenBank/DDBJ databases">
        <title>Genome of Flavobacterium soyangense.</title>
        <authorList>
            <person name="Liu Q."/>
            <person name="Xin Y.-H."/>
        </authorList>
    </citation>
    <scope>NUCLEOTIDE SEQUENCE</scope>
    <source>
        <strain evidence="1">CGMCC 1.13493</strain>
    </source>
</reference>
<organism evidence="1 2">
    <name type="scientific">Flavobacterium soyangense</name>
    <dbReference type="NCBI Taxonomy" id="2023265"/>
    <lineage>
        <taxon>Bacteria</taxon>
        <taxon>Pseudomonadati</taxon>
        <taxon>Bacteroidota</taxon>
        <taxon>Flavobacteriia</taxon>
        <taxon>Flavobacteriales</taxon>
        <taxon>Flavobacteriaceae</taxon>
        <taxon>Flavobacterium</taxon>
    </lineage>
</organism>
<dbReference type="RefSeq" id="WP_194311595.1">
    <property type="nucleotide sequence ID" value="NZ_JADHEC010000011.1"/>
</dbReference>